<feature type="domain" description="Glucose-1-phosphate adenylyltransferase/Bifunctional protein GlmU-like C-terminal hexapeptide" evidence="11">
    <location>
        <begin position="298"/>
        <end position="393"/>
    </location>
</feature>
<dbReference type="GO" id="GO:0005524">
    <property type="term" value="F:ATP binding"/>
    <property type="evidence" value="ECO:0007669"/>
    <property type="project" value="UniProtKB-KW"/>
</dbReference>
<comment type="caution">
    <text evidence="9">Lacks conserved residue(s) required for the propagation of feature annotation.</text>
</comment>
<feature type="binding site" evidence="9">
    <location>
        <position position="196"/>
    </location>
    <ligand>
        <name>alpha-D-glucose 1-phosphate</name>
        <dbReference type="ChEBI" id="CHEBI:58601"/>
    </ligand>
</feature>
<dbReference type="GO" id="GO:0005978">
    <property type="term" value="P:glycogen biosynthetic process"/>
    <property type="evidence" value="ECO:0007669"/>
    <property type="project" value="UniProtKB-UniRule"/>
</dbReference>
<dbReference type="InterPro" id="IPR011831">
    <property type="entry name" value="ADP-Glc_PPase"/>
</dbReference>
<evidence type="ECO:0000256" key="2">
    <source>
        <dbReference type="ARBA" id="ARBA00022600"/>
    </source>
</evidence>
<sequence>MHPKVLTLILAGGEGRRLFPLTAIRSKPSVPFGGRYRIIDFALSNIINSGMYSIYLLVQYKSQSLIKHVQENWSHTSVSRDQFITIVPPQMRKGMEWFQGTSDAVLQNVNLIQQFNPTHVAIFGADHIYRMDVSQMLDFHIANDAKVSVAARPVPIDQASAFGVIKTAANGLIERFEEKPKNPSHMPGDPTQAYISMGNYIFDTNVLLESLADAQKKNEHDFGGYILPTLVGKVNLFAYDFSLNKVPGTKPYEEVAYWRDVGTIKAFMESNMDMLGEYPIFDISNSSWPIHPELSLVPPAKIISGSINNSFISDGAYIKGATITNSIIRSGVTIEEGVEINDCMILENVHIKKGSRLKNVIVDKHNVIKESETLGFDSNKDRFRMHIDESGIGILPKTSFS</sequence>
<dbReference type="Proteomes" id="UP000033423">
    <property type="component" value="Unassembled WGS sequence"/>
</dbReference>
<reference evidence="12 13" key="1">
    <citation type="submission" date="2015-02" db="EMBL/GenBank/DDBJ databases">
        <title>Single-cell genomics of uncultivated deep-branching MTB reveals a conserved set of magnetosome genes.</title>
        <authorList>
            <person name="Kolinko S."/>
            <person name="Richter M."/>
            <person name="Glockner F.O."/>
            <person name="Brachmann A."/>
            <person name="Schuler D."/>
        </authorList>
    </citation>
    <scope>NUCLEOTIDE SEQUENCE [LARGE SCALE GENOMIC DNA]</scope>
    <source>
        <strain evidence="12">TM-1</strain>
    </source>
</reference>
<dbReference type="PANTHER" id="PTHR43523">
    <property type="entry name" value="GLUCOSE-1-PHOSPHATE ADENYLYLTRANSFERASE-RELATED"/>
    <property type="match status" value="1"/>
</dbReference>
<dbReference type="HAMAP" id="MF_00624">
    <property type="entry name" value="GlgC"/>
    <property type="match status" value="1"/>
</dbReference>
<evidence type="ECO:0000313" key="13">
    <source>
        <dbReference type="Proteomes" id="UP000033423"/>
    </source>
</evidence>
<evidence type="ECO:0000256" key="4">
    <source>
        <dbReference type="ARBA" id="ARBA00022695"/>
    </source>
</evidence>
<dbReference type="Gene3D" id="2.160.10.10">
    <property type="entry name" value="Hexapeptide repeat proteins"/>
    <property type="match status" value="1"/>
</dbReference>
<dbReference type="InterPro" id="IPR056818">
    <property type="entry name" value="GlmU/GlgC-like_hexapep"/>
</dbReference>
<organism evidence="12 13">
    <name type="scientific">Candidatus Magnetobacterium bavaricum</name>
    <dbReference type="NCBI Taxonomy" id="29290"/>
    <lineage>
        <taxon>Bacteria</taxon>
        <taxon>Pseudomonadati</taxon>
        <taxon>Nitrospirota</taxon>
        <taxon>Thermodesulfovibrionia</taxon>
        <taxon>Thermodesulfovibrionales</taxon>
        <taxon>Candidatus Magnetobacteriaceae</taxon>
        <taxon>Candidatus Magnetobacterium</taxon>
    </lineage>
</organism>
<dbReference type="InterPro" id="IPR005835">
    <property type="entry name" value="NTP_transferase_dom"/>
</dbReference>
<keyword evidence="4 9" id="KW-0548">Nucleotidyltransferase</keyword>
<comment type="function">
    <text evidence="9">Involved in the biosynthesis of ADP-glucose, a building block required for the elongation reactions to produce glycogen. Catalyzes the reaction between ATP and alpha-D-glucose 1-phosphate (G1P) to produce pyrophosphate and ADP-Glc.</text>
</comment>
<gene>
    <name evidence="9 12" type="primary">glgC</name>
    <name evidence="12" type="ORF">MBAV_002995</name>
</gene>
<dbReference type="SUPFAM" id="SSF53448">
    <property type="entry name" value="Nucleotide-diphospho-sugar transferases"/>
    <property type="match status" value="1"/>
</dbReference>
<comment type="caution">
    <text evidence="12">The sequence shown here is derived from an EMBL/GenBank/DDBJ whole genome shotgun (WGS) entry which is preliminary data.</text>
</comment>
<proteinExistence type="inferred from homology"/>
<dbReference type="InterPro" id="IPR011004">
    <property type="entry name" value="Trimer_LpxA-like_sf"/>
</dbReference>
<dbReference type="CDD" id="cd02508">
    <property type="entry name" value="ADP_Glucose_PP"/>
    <property type="match status" value="1"/>
</dbReference>
<comment type="pathway">
    <text evidence="9">Glycan biosynthesis; glycogen biosynthesis.</text>
</comment>
<comment type="similarity">
    <text evidence="1 9">Belongs to the bacterial/plant glucose-1-phosphate adenylyltransferase family.</text>
</comment>
<dbReference type="InterPro" id="IPR005836">
    <property type="entry name" value="ADP_Glu_pyroP_CS"/>
</dbReference>
<feature type="binding site" evidence="9">
    <location>
        <position position="163"/>
    </location>
    <ligand>
        <name>alpha-D-glucose 1-phosphate</name>
        <dbReference type="ChEBI" id="CHEBI:58601"/>
    </ligand>
</feature>
<evidence type="ECO:0000259" key="11">
    <source>
        <dbReference type="Pfam" id="PF24894"/>
    </source>
</evidence>
<accession>A0A0F3GSH0</accession>
<dbReference type="Pfam" id="PF00483">
    <property type="entry name" value="NTP_transferase"/>
    <property type="match status" value="1"/>
</dbReference>
<dbReference type="AlphaFoldDB" id="A0A0F3GSH0"/>
<evidence type="ECO:0000256" key="6">
    <source>
        <dbReference type="ARBA" id="ARBA00022840"/>
    </source>
</evidence>
<keyword evidence="3 9" id="KW-0808">Transferase</keyword>
<dbReference type="InterPro" id="IPR023049">
    <property type="entry name" value="GlgC_bac"/>
</dbReference>
<evidence type="ECO:0000256" key="1">
    <source>
        <dbReference type="ARBA" id="ARBA00010443"/>
    </source>
</evidence>
<keyword evidence="5 9" id="KW-0547">Nucleotide-binding</keyword>
<evidence type="ECO:0000256" key="9">
    <source>
        <dbReference type="HAMAP-Rule" id="MF_00624"/>
    </source>
</evidence>
<dbReference type="Gene3D" id="3.90.550.10">
    <property type="entry name" value="Spore Coat Polysaccharide Biosynthesis Protein SpsA, Chain A"/>
    <property type="match status" value="1"/>
</dbReference>
<evidence type="ECO:0000256" key="3">
    <source>
        <dbReference type="ARBA" id="ARBA00022679"/>
    </source>
</evidence>
<keyword evidence="7 9" id="KW-0320">Glycogen biosynthesis</keyword>
<dbReference type="UniPathway" id="UPA00164"/>
<dbReference type="EMBL" id="LACI01001280">
    <property type="protein sequence ID" value="KJU84811.1"/>
    <property type="molecule type" value="Genomic_DNA"/>
</dbReference>
<dbReference type="NCBIfam" id="NF002023">
    <property type="entry name" value="PRK00844.1"/>
    <property type="match status" value="1"/>
</dbReference>
<evidence type="ECO:0000259" key="10">
    <source>
        <dbReference type="Pfam" id="PF00483"/>
    </source>
</evidence>
<dbReference type="EC" id="2.7.7.27" evidence="9"/>
<comment type="catalytic activity">
    <reaction evidence="9">
        <text>alpha-D-glucose 1-phosphate + ATP + H(+) = ADP-alpha-D-glucose + diphosphate</text>
        <dbReference type="Rhea" id="RHEA:12120"/>
        <dbReference type="ChEBI" id="CHEBI:15378"/>
        <dbReference type="ChEBI" id="CHEBI:30616"/>
        <dbReference type="ChEBI" id="CHEBI:33019"/>
        <dbReference type="ChEBI" id="CHEBI:57498"/>
        <dbReference type="ChEBI" id="CHEBI:58601"/>
        <dbReference type="EC" id="2.7.7.27"/>
    </reaction>
</comment>
<feature type="domain" description="Nucleotidyl transferase" evidence="10">
    <location>
        <begin position="7"/>
        <end position="275"/>
    </location>
</feature>
<dbReference type="InterPro" id="IPR029044">
    <property type="entry name" value="Nucleotide-diphossugar_trans"/>
</dbReference>
<keyword evidence="13" id="KW-1185">Reference proteome</keyword>
<dbReference type="PROSITE" id="PS00809">
    <property type="entry name" value="ADP_GLC_PYROPHOSPH_2"/>
    <property type="match status" value="1"/>
</dbReference>
<dbReference type="GO" id="GO:0008878">
    <property type="term" value="F:glucose-1-phosphate adenylyltransferase activity"/>
    <property type="evidence" value="ECO:0007669"/>
    <property type="project" value="UniProtKB-UniRule"/>
</dbReference>
<protein>
    <recommendedName>
        <fullName evidence="9">Glucose-1-phosphate adenylyltransferase</fullName>
        <ecNumber evidence="9">2.7.7.27</ecNumber>
    </recommendedName>
    <alternativeName>
        <fullName evidence="9">ADP-glucose pyrophosphorylase</fullName>
        <shortName evidence="9">ADPGlc PPase</shortName>
    </alternativeName>
    <alternativeName>
        <fullName evidence="9">ADP-glucose synthase</fullName>
    </alternativeName>
</protein>
<evidence type="ECO:0000313" key="12">
    <source>
        <dbReference type="EMBL" id="KJU84811.1"/>
    </source>
</evidence>
<feature type="site" description="Could play a key role in the communication between the regulatory and the substrate sites" evidence="9">
    <location>
        <position position="59"/>
    </location>
</feature>
<keyword evidence="8 9" id="KW-0119">Carbohydrate metabolism</keyword>
<keyword evidence="2 9" id="KW-0321">Glycogen metabolism</keyword>
<feature type="binding site" evidence="9">
    <location>
        <begin position="178"/>
        <end position="179"/>
    </location>
    <ligand>
        <name>alpha-D-glucose 1-phosphate</name>
        <dbReference type="ChEBI" id="CHEBI:58601"/>
    </ligand>
</feature>
<feature type="site" description="Could play a key role in the communication between the regulatory and the substrate sites" evidence="9">
    <location>
        <position position="97"/>
    </location>
</feature>
<dbReference type="PATRIC" id="fig|29290.4.peg.3952"/>
<evidence type="ECO:0000256" key="5">
    <source>
        <dbReference type="ARBA" id="ARBA00022741"/>
    </source>
</evidence>
<dbReference type="Pfam" id="PF24894">
    <property type="entry name" value="Hexapep_GlmU"/>
    <property type="match status" value="1"/>
</dbReference>
<evidence type="ECO:0000256" key="8">
    <source>
        <dbReference type="ARBA" id="ARBA00023277"/>
    </source>
</evidence>
<evidence type="ECO:0000256" key="7">
    <source>
        <dbReference type="ARBA" id="ARBA00023056"/>
    </source>
</evidence>
<keyword evidence="6 9" id="KW-0067">ATP-binding</keyword>
<dbReference type="CDD" id="cd04651">
    <property type="entry name" value="LbH_G1P_AT_C"/>
    <property type="match status" value="1"/>
</dbReference>
<dbReference type="PANTHER" id="PTHR43523:SF2">
    <property type="entry name" value="GLUCOSE-1-PHOSPHATE ADENYLYLTRANSFERASE"/>
    <property type="match status" value="1"/>
</dbReference>
<name>A0A0F3GSH0_9BACT</name>
<dbReference type="SUPFAM" id="SSF51161">
    <property type="entry name" value="Trimeric LpxA-like enzymes"/>
    <property type="match status" value="1"/>
</dbReference>
<comment type="subunit">
    <text evidence="9">Homotetramer.</text>
</comment>